<keyword evidence="2" id="KW-0804">Transcription</keyword>
<organism evidence="4 5">
    <name type="scientific">Mucilaginibacter gynuensis</name>
    <dbReference type="NCBI Taxonomy" id="1302236"/>
    <lineage>
        <taxon>Bacteria</taxon>
        <taxon>Pseudomonadati</taxon>
        <taxon>Bacteroidota</taxon>
        <taxon>Sphingobacteriia</taxon>
        <taxon>Sphingobacteriales</taxon>
        <taxon>Sphingobacteriaceae</taxon>
        <taxon>Mucilaginibacter</taxon>
    </lineage>
</organism>
<evidence type="ECO:0000313" key="5">
    <source>
        <dbReference type="Proteomes" id="UP001500582"/>
    </source>
</evidence>
<keyword evidence="5" id="KW-1185">Reference proteome</keyword>
<evidence type="ECO:0000313" key="4">
    <source>
        <dbReference type="EMBL" id="GAA4316448.1"/>
    </source>
</evidence>
<dbReference type="PANTHER" id="PTHR43130">
    <property type="entry name" value="ARAC-FAMILY TRANSCRIPTIONAL REGULATOR"/>
    <property type="match status" value="1"/>
</dbReference>
<dbReference type="Gene3D" id="1.10.10.60">
    <property type="entry name" value="Homeodomain-like"/>
    <property type="match status" value="2"/>
</dbReference>
<dbReference type="SMART" id="SM00342">
    <property type="entry name" value="HTH_ARAC"/>
    <property type="match status" value="1"/>
</dbReference>
<feature type="domain" description="HTH araC/xylS-type" evidence="3">
    <location>
        <begin position="219"/>
        <end position="317"/>
    </location>
</feature>
<dbReference type="PANTHER" id="PTHR43130:SF3">
    <property type="entry name" value="HTH-TYPE TRANSCRIPTIONAL REGULATOR RV1931C"/>
    <property type="match status" value="1"/>
</dbReference>
<sequence length="329" mass="37166">MKISLLVYEGAISSSISSVTDIFGGVNGFLRMQGRPEAFELELVCRDVNNTHLYLPAGDLKKVALKDVVSTDLIIVPAFQGDADAALTQNADLIAWLKEMSAKGTEIASLCFGSYFLAEAGLLGDKPCTSHWAAMQDMRQRYPQLNIQPDMVITDQDGIYTSGGAFLSLNLVLYLIEKFCGKEVTVWASKMFSIDIDKVNQAHFAIFQSQRRHEDKVILKAQDIIEKNFQQQLSIDQIAEQSNMSTRNFIRRFKSATNNTPIEYLQRVKIEAAKKALERNDQDINGLMYDAGYNDVKTFRMIFKRITGLTPQEYRKKYSRTITLADRLN</sequence>
<dbReference type="InterPro" id="IPR018060">
    <property type="entry name" value="HTH_AraC"/>
</dbReference>
<accession>A0ABP8G3Z4</accession>
<dbReference type="Gene3D" id="3.40.50.880">
    <property type="match status" value="1"/>
</dbReference>
<dbReference type="InterPro" id="IPR009057">
    <property type="entry name" value="Homeodomain-like_sf"/>
</dbReference>
<dbReference type="SUPFAM" id="SSF52317">
    <property type="entry name" value="Class I glutamine amidotransferase-like"/>
    <property type="match status" value="1"/>
</dbReference>
<comment type="caution">
    <text evidence="4">The sequence shown here is derived from an EMBL/GenBank/DDBJ whole genome shotgun (WGS) entry which is preliminary data.</text>
</comment>
<dbReference type="InterPro" id="IPR029062">
    <property type="entry name" value="Class_I_gatase-like"/>
</dbReference>
<dbReference type="Pfam" id="PF12833">
    <property type="entry name" value="HTH_18"/>
    <property type="match status" value="1"/>
</dbReference>
<dbReference type="RefSeq" id="WP_345210247.1">
    <property type="nucleotide sequence ID" value="NZ_BAABFT010000003.1"/>
</dbReference>
<evidence type="ECO:0000256" key="2">
    <source>
        <dbReference type="ARBA" id="ARBA00023163"/>
    </source>
</evidence>
<keyword evidence="1" id="KW-0805">Transcription regulation</keyword>
<reference evidence="5" key="1">
    <citation type="journal article" date="2019" name="Int. J. Syst. Evol. Microbiol.">
        <title>The Global Catalogue of Microorganisms (GCM) 10K type strain sequencing project: providing services to taxonomists for standard genome sequencing and annotation.</title>
        <authorList>
            <consortium name="The Broad Institute Genomics Platform"/>
            <consortium name="The Broad Institute Genome Sequencing Center for Infectious Disease"/>
            <person name="Wu L."/>
            <person name="Ma J."/>
        </authorList>
    </citation>
    <scope>NUCLEOTIDE SEQUENCE [LARGE SCALE GENOMIC DNA]</scope>
    <source>
        <strain evidence="5">JCM 17705</strain>
    </source>
</reference>
<proteinExistence type="predicted"/>
<protein>
    <submittedName>
        <fullName evidence="4">Helix-turn-helix domain-containing protein</fullName>
    </submittedName>
</protein>
<evidence type="ECO:0000256" key="1">
    <source>
        <dbReference type="ARBA" id="ARBA00023015"/>
    </source>
</evidence>
<name>A0ABP8G3Z4_9SPHI</name>
<dbReference type="InterPro" id="IPR002818">
    <property type="entry name" value="DJ-1/PfpI"/>
</dbReference>
<dbReference type="EMBL" id="BAABFT010000003">
    <property type="protein sequence ID" value="GAA4316448.1"/>
    <property type="molecule type" value="Genomic_DNA"/>
</dbReference>
<evidence type="ECO:0000259" key="3">
    <source>
        <dbReference type="PROSITE" id="PS01124"/>
    </source>
</evidence>
<dbReference type="InterPro" id="IPR052158">
    <property type="entry name" value="INH-QAR"/>
</dbReference>
<dbReference type="CDD" id="cd03138">
    <property type="entry name" value="GATase1_AraC_2"/>
    <property type="match status" value="1"/>
</dbReference>
<dbReference type="Proteomes" id="UP001500582">
    <property type="component" value="Unassembled WGS sequence"/>
</dbReference>
<dbReference type="SUPFAM" id="SSF46689">
    <property type="entry name" value="Homeodomain-like"/>
    <property type="match status" value="2"/>
</dbReference>
<dbReference type="PROSITE" id="PS01124">
    <property type="entry name" value="HTH_ARAC_FAMILY_2"/>
    <property type="match status" value="1"/>
</dbReference>
<dbReference type="Pfam" id="PF01965">
    <property type="entry name" value="DJ-1_PfpI"/>
    <property type="match status" value="1"/>
</dbReference>
<gene>
    <name evidence="4" type="ORF">GCM10023149_13430</name>
</gene>